<dbReference type="SUPFAM" id="SSF49899">
    <property type="entry name" value="Concanavalin A-like lectins/glucanases"/>
    <property type="match status" value="2"/>
</dbReference>
<accession>A0A9Q1FNX2</accession>
<sequence length="178" mass="20176">MAKVELINVPFKPGMHLTVIGVIKPDPVRFSINVGHSESDLGMHFNPRFNYSVDTNTIIMNSRKGGWQEEVKDSNFPFHAGQEFKKVELINVPFKPGMHLTVIGVIKPDPVRFSINVGHSESDLGMHFNPRFNYSVDTNTIIMNSRKGGWQEEVKDSNFPFHAGQEFKVRPRTGRHCA</sequence>
<dbReference type="GO" id="GO:0030246">
    <property type="term" value="F:carbohydrate binding"/>
    <property type="evidence" value="ECO:0007669"/>
    <property type="project" value="UniProtKB-UniRule"/>
</dbReference>
<dbReference type="InterPro" id="IPR044156">
    <property type="entry name" value="Galectin-like"/>
</dbReference>
<dbReference type="EMBL" id="JAINUF010000004">
    <property type="protein sequence ID" value="KAJ8363196.1"/>
    <property type="molecule type" value="Genomic_DNA"/>
</dbReference>
<dbReference type="Pfam" id="PF00337">
    <property type="entry name" value="Gal-bind_lectin"/>
    <property type="match status" value="2"/>
</dbReference>
<dbReference type="PANTHER" id="PTHR11346:SF97">
    <property type="entry name" value="GALECTIN-1"/>
    <property type="match status" value="1"/>
</dbReference>
<dbReference type="OrthoDB" id="8918229at2759"/>
<feature type="domain" description="Galectin" evidence="3">
    <location>
        <begin position="86"/>
        <end position="178"/>
    </location>
</feature>
<keyword evidence="1 2" id="KW-0430">Lectin</keyword>
<keyword evidence="5" id="KW-1185">Reference proteome</keyword>
<organism evidence="4 5">
    <name type="scientific">Synaphobranchus kaupii</name>
    <name type="common">Kaup's arrowtooth eel</name>
    <dbReference type="NCBI Taxonomy" id="118154"/>
    <lineage>
        <taxon>Eukaryota</taxon>
        <taxon>Metazoa</taxon>
        <taxon>Chordata</taxon>
        <taxon>Craniata</taxon>
        <taxon>Vertebrata</taxon>
        <taxon>Euteleostomi</taxon>
        <taxon>Actinopterygii</taxon>
        <taxon>Neopterygii</taxon>
        <taxon>Teleostei</taxon>
        <taxon>Anguilliformes</taxon>
        <taxon>Synaphobranchidae</taxon>
        <taxon>Synaphobranchus</taxon>
    </lineage>
</organism>
<dbReference type="PANTHER" id="PTHR11346">
    <property type="entry name" value="GALECTIN"/>
    <property type="match status" value="1"/>
</dbReference>
<dbReference type="AlphaFoldDB" id="A0A9Q1FNX2"/>
<dbReference type="InterPro" id="IPR013320">
    <property type="entry name" value="ConA-like_dom_sf"/>
</dbReference>
<dbReference type="GO" id="GO:0043236">
    <property type="term" value="F:laminin binding"/>
    <property type="evidence" value="ECO:0007669"/>
    <property type="project" value="TreeGrafter"/>
</dbReference>
<proteinExistence type="predicted"/>
<dbReference type="SMART" id="SM00276">
    <property type="entry name" value="GLECT"/>
    <property type="match status" value="2"/>
</dbReference>
<evidence type="ECO:0000256" key="1">
    <source>
        <dbReference type="ARBA" id="ARBA00022734"/>
    </source>
</evidence>
<evidence type="ECO:0000313" key="5">
    <source>
        <dbReference type="Proteomes" id="UP001152622"/>
    </source>
</evidence>
<reference evidence="4" key="1">
    <citation type="journal article" date="2023" name="Science">
        <title>Genome structures resolve the early diversification of teleost fishes.</title>
        <authorList>
            <person name="Parey E."/>
            <person name="Louis A."/>
            <person name="Montfort J."/>
            <person name="Bouchez O."/>
            <person name="Roques C."/>
            <person name="Iampietro C."/>
            <person name="Lluch J."/>
            <person name="Castinel A."/>
            <person name="Donnadieu C."/>
            <person name="Desvignes T."/>
            <person name="Floi Bucao C."/>
            <person name="Jouanno E."/>
            <person name="Wen M."/>
            <person name="Mejri S."/>
            <person name="Dirks R."/>
            <person name="Jansen H."/>
            <person name="Henkel C."/>
            <person name="Chen W.J."/>
            <person name="Zahm M."/>
            <person name="Cabau C."/>
            <person name="Klopp C."/>
            <person name="Thompson A.W."/>
            <person name="Robinson-Rechavi M."/>
            <person name="Braasch I."/>
            <person name="Lecointre G."/>
            <person name="Bobe J."/>
            <person name="Postlethwait J.H."/>
            <person name="Berthelot C."/>
            <person name="Roest Crollius H."/>
            <person name="Guiguen Y."/>
        </authorList>
    </citation>
    <scope>NUCLEOTIDE SEQUENCE</scope>
    <source>
        <strain evidence="4">WJC10195</strain>
    </source>
</reference>
<dbReference type="SMART" id="SM00908">
    <property type="entry name" value="Gal-bind_lectin"/>
    <property type="match status" value="2"/>
</dbReference>
<dbReference type="CDD" id="cd00070">
    <property type="entry name" value="GLECT"/>
    <property type="match status" value="2"/>
</dbReference>
<dbReference type="Gene3D" id="2.60.120.200">
    <property type="match status" value="2"/>
</dbReference>
<name>A0A9Q1FNX2_SYNKA</name>
<comment type="caution">
    <text evidence="4">The sequence shown here is derived from an EMBL/GenBank/DDBJ whole genome shotgun (WGS) entry which is preliminary data.</text>
</comment>
<dbReference type="GO" id="GO:0005615">
    <property type="term" value="C:extracellular space"/>
    <property type="evidence" value="ECO:0007669"/>
    <property type="project" value="TreeGrafter"/>
</dbReference>
<evidence type="ECO:0000259" key="3">
    <source>
        <dbReference type="PROSITE" id="PS51304"/>
    </source>
</evidence>
<evidence type="ECO:0000313" key="4">
    <source>
        <dbReference type="EMBL" id="KAJ8363196.1"/>
    </source>
</evidence>
<evidence type="ECO:0000256" key="2">
    <source>
        <dbReference type="RuleBase" id="RU102079"/>
    </source>
</evidence>
<protein>
    <recommendedName>
        <fullName evidence="2">Galectin</fullName>
    </recommendedName>
</protein>
<feature type="domain" description="Galectin" evidence="3">
    <location>
        <begin position="3"/>
        <end position="85"/>
    </location>
</feature>
<dbReference type="Proteomes" id="UP001152622">
    <property type="component" value="Chromosome 4"/>
</dbReference>
<dbReference type="PROSITE" id="PS51304">
    <property type="entry name" value="GALECTIN"/>
    <property type="match status" value="2"/>
</dbReference>
<dbReference type="InterPro" id="IPR001079">
    <property type="entry name" value="Galectin_CRD"/>
</dbReference>
<gene>
    <name evidence="4" type="ORF">SKAU_G00120270</name>
</gene>